<feature type="region of interest" description="Disordered" evidence="1">
    <location>
        <begin position="1"/>
        <end position="20"/>
    </location>
</feature>
<gene>
    <name evidence="2" type="ORF">RUM43_002156</name>
</gene>
<reference evidence="2 3" key="1">
    <citation type="submission" date="2023-10" db="EMBL/GenBank/DDBJ databases">
        <title>Genomes of two closely related lineages of the louse Polyplax serrata with different host specificities.</title>
        <authorList>
            <person name="Martinu J."/>
            <person name="Tarabai H."/>
            <person name="Stefka J."/>
            <person name="Hypsa V."/>
        </authorList>
    </citation>
    <scope>NUCLEOTIDE SEQUENCE [LARGE SCALE GENOMIC DNA]</scope>
    <source>
        <strain evidence="2">HR10_N</strain>
    </source>
</reference>
<sequence length="216" mass="24213">MSPSVSASATTLASECSTPSIESNFRRSFRSLMQANNFDNPIETQMFVLGMPRPSDIAPSVQQVPHSIRKHHNRNASTGKPYRIPSSDILSSFRSPKARERSPELTTPEVGRAVEDRYYNAMPGSNFVHTGRRHSIGAYFNKKNSSVSRTEAPQIEEETSFTTETPKVDFKFTDSTPSCVKKKESTTSRKRMCCCKAKQEALQQLFTSISFLKGQF</sequence>
<accession>A0AAN8S5T1</accession>
<proteinExistence type="predicted"/>
<dbReference type="Proteomes" id="UP001372834">
    <property type="component" value="Unassembled WGS sequence"/>
</dbReference>
<name>A0AAN8S5T1_POLSC</name>
<evidence type="ECO:0000313" key="3">
    <source>
        <dbReference type="Proteomes" id="UP001372834"/>
    </source>
</evidence>
<comment type="caution">
    <text evidence="2">The sequence shown here is derived from an EMBL/GenBank/DDBJ whole genome shotgun (WGS) entry which is preliminary data.</text>
</comment>
<dbReference type="AlphaFoldDB" id="A0AAN8S5T1"/>
<protein>
    <submittedName>
        <fullName evidence="2">Uncharacterized protein</fullName>
    </submittedName>
</protein>
<evidence type="ECO:0000313" key="2">
    <source>
        <dbReference type="EMBL" id="KAK6628344.1"/>
    </source>
</evidence>
<organism evidence="2 3">
    <name type="scientific">Polyplax serrata</name>
    <name type="common">Common mouse louse</name>
    <dbReference type="NCBI Taxonomy" id="468196"/>
    <lineage>
        <taxon>Eukaryota</taxon>
        <taxon>Metazoa</taxon>
        <taxon>Ecdysozoa</taxon>
        <taxon>Arthropoda</taxon>
        <taxon>Hexapoda</taxon>
        <taxon>Insecta</taxon>
        <taxon>Pterygota</taxon>
        <taxon>Neoptera</taxon>
        <taxon>Paraneoptera</taxon>
        <taxon>Psocodea</taxon>
        <taxon>Troctomorpha</taxon>
        <taxon>Phthiraptera</taxon>
        <taxon>Anoplura</taxon>
        <taxon>Polyplacidae</taxon>
        <taxon>Polyplax</taxon>
    </lineage>
</organism>
<dbReference type="EMBL" id="JAWJWE010000036">
    <property type="protein sequence ID" value="KAK6628344.1"/>
    <property type="molecule type" value="Genomic_DNA"/>
</dbReference>
<feature type="region of interest" description="Disordered" evidence="1">
    <location>
        <begin position="63"/>
        <end position="107"/>
    </location>
</feature>
<evidence type="ECO:0000256" key="1">
    <source>
        <dbReference type="SAM" id="MobiDB-lite"/>
    </source>
</evidence>